<protein>
    <submittedName>
        <fullName evidence="2">Uncharacterized protein</fullName>
    </submittedName>
</protein>
<keyword evidence="1" id="KW-1133">Transmembrane helix</keyword>
<dbReference type="EMBL" id="VFOW01000001">
    <property type="protein sequence ID" value="TQL74991.1"/>
    <property type="molecule type" value="Genomic_DNA"/>
</dbReference>
<feature type="transmembrane region" description="Helical" evidence="1">
    <location>
        <begin position="135"/>
        <end position="154"/>
    </location>
</feature>
<dbReference type="InParanoid" id="A0A543AQX5"/>
<dbReference type="Proteomes" id="UP000317043">
    <property type="component" value="Unassembled WGS sequence"/>
</dbReference>
<sequence length="212" mass="21682">MVFALAQPFALIGLLVGFATAGVLRHLAQAATLRALGSGLPQPSLARLGLHPLGILAACLTGTGFGNPRPAPGELTGPRRRLYVLSGPIAVIAAGYLLLSVYHLGWPGESLSGLYLPSDVLHGAPGGGIDAGGQTVFTAAVGMIGFGLTALLPIPPADGWYLWNPPPTRLTVLLADRSVGAVILLLLLIVPVGDSPPVHQLLDLIGAPLLRA</sequence>
<dbReference type="RefSeq" id="WP_142034506.1">
    <property type="nucleotide sequence ID" value="NZ_JBHTGS010000002.1"/>
</dbReference>
<feature type="transmembrane region" description="Helical" evidence="1">
    <location>
        <begin position="174"/>
        <end position="193"/>
    </location>
</feature>
<dbReference type="AlphaFoldDB" id="A0A543AQX5"/>
<comment type="caution">
    <text evidence="2">The sequence shown here is derived from an EMBL/GenBank/DDBJ whole genome shotgun (WGS) entry which is preliminary data.</text>
</comment>
<name>A0A543AQX5_9ACTN</name>
<accession>A0A543AQX5</accession>
<keyword evidence="3" id="KW-1185">Reference proteome</keyword>
<feature type="transmembrane region" description="Helical" evidence="1">
    <location>
        <begin position="82"/>
        <end position="104"/>
    </location>
</feature>
<keyword evidence="1" id="KW-0812">Transmembrane</keyword>
<proteinExistence type="predicted"/>
<keyword evidence="1" id="KW-0472">Membrane</keyword>
<evidence type="ECO:0000313" key="3">
    <source>
        <dbReference type="Proteomes" id="UP000317043"/>
    </source>
</evidence>
<dbReference type="OrthoDB" id="3289671at2"/>
<organism evidence="2 3">
    <name type="scientific">Stackebrandtia endophytica</name>
    <dbReference type="NCBI Taxonomy" id="1496996"/>
    <lineage>
        <taxon>Bacteria</taxon>
        <taxon>Bacillati</taxon>
        <taxon>Actinomycetota</taxon>
        <taxon>Actinomycetes</taxon>
        <taxon>Glycomycetales</taxon>
        <taxon>Glycomycetaceae</taxon>
        <taxon>Stackebrandtia</taxon>
    </lineage>
</organism>
<reference evidence="2 3" key="1">
    <citation type="submission" date="2019-06" db="EMBL/GenBank/DDBJ databases">
        <title>Sequencing the genomes of 1000 actinobacteria strains.</title>
        <authorList>
            <person name="Klenk H.-P."/>
        </authorList>
    </citation>
    <scope>NUCLEOTIDE SEQUENCE [LARGE SCALE GENOMIC DNA]</scope>
    <source>
        <strain evidence="2 3">DSM 45928</strain>
    </source>
</reference>
<evidence type="ECO:0000313" key="2">
    <source>
        <dbReference type="EMBL" id="TQL74991.1"/>
    </source>
</evidence>
<gene>
    <name evidence="2" type="ORF">FB566_0483</name>
</gene>
<evidence type="ECO:0000256" key="1">
    <source>
        <dbReference type="SAM" id="Phobius"/>
    </source>
</evidence>